<evidence type="ECO:0000313" key="2">
    <source>
        <dbReference type="EMBL" id="GAX81767.1"/>
    </source>
</evidence>
<evidence type="ECO:0000256" key="1">
    <source>
        <dbReference type="SAM" id="MobiDB-lite"/>
    </source>
</evidence>
<reference evidence="2 3" key="1">
    <citation type="submission" date="2017-08" db="EMBL/GenBank/DDBJ databases">
        <title>Acidophilic green algal genome provides insights into adaptation to an acidic environment.</title>
        <authorList>
            <person name="Hirooka S."/>
            <person name="Hirose Y."/>
            <person name="Kanesaki Y."/>
            <person name="Higuchi S."/>
            <person name="Fujiwara T."/>
            <person name="Onuma R."/>
            <person name="Era A."/>
            <person name="Ohbayashi R."/>
            <person name="Uzuka A."/>
            <person name="Nozaki H."/>
            <person name="Yoshikawa H."/>
            <person name="Miyagishima S.Y."/>
        </authorList>
    </citation>
    <scope>NUCLEOTIDE SEQUENCE [LARGE SCALE GENOMIC DNA]</scope>
    <source>
        <strain evidence="2 3">NIES-2499</strain>
    </source>
</reference>
<proteinExistence type="predicted"/>
<feature type="compositionally biased region" description="Basic and acidic residues" evidence="1">
    <location>
        <begin position="309"/>
        <end position="321"/>
    </location>
</feature>
<dbReference type="Proteomes" id="UP000232323">
    <property type="component" value="Unassembled WGS sequence"/>
</dbReference>
<organism evidence="2 3">
    <name type="scientific">Chlamydomonas eustigma</name>
    <dbReference type="NCBI Taxonomy" id="1157962"/>
    <lineage>
        <taxon>Eukaryota</taxon>
        <taxon>Viridiplantae</taxon>
        <taxon>Chlorophyta</taxon>
        <taxon>core chlorophytes</taxon>
        <taxon>Chlorophyceae</taxon>
        <taxon>CS clade</taxon>
        <taxon>Chlamydomonadales</taxon>
        <taxon>Chlamydomonadaceae</taxon>
        <taxon>Chlamydomonas</taxon>
    </lineage>
</organism>
<name>A0A250XFB3_9CHLO</name>
<comment type="caution">
    <text evidence="2">The sequence shown here is derived from an EMBL/GenBank/DDBJ whole genome shotgun (WGS) entry which is preliminary data.</text>
</comment>
<sequence length="365" mass="38794">MDCLKACFDNDCASINESRQQDQRSSSTKTSTKESNCRVSQQVAAKSSVTGVMLRKENKGCDSAEIVPELRAVSLLSLQEAVHVVIKSTSIHQISSTEVSPFATAAGHQEEQHLHLTRIGVEEPSSVVHAPDDSNSTVAVVVEEELLPSTAQGCSALYSLDGDDVLKGAEGRVTSAPCQAVTLTGDHSPEPLTLSVSAASPSQLHQSCSQGGGRAACRCRSKLEPLLVGNRSAPSPLRSPTSLTSGIMYPVSPSSHVETMSNTLTHQLSQPCSTSSLRCISRSLASNATNARTTGESRSSMECPSSARSRMEWRNSKEMRQRRVATLASMVALPPPPDLPHQFPPSQGPFSSPCHSLAFNGRVSS</sequence>
<feature type="region of interest" description="Disordered" evidence="1">
    <location>
        <begin position="287"/>
        <end position="355"/>
    </location>
</feature>
<keyword evidence="3" id="KW-1185">Reference proteome</keyword>
<accession>A0A250XFB3</accession>
<feature type="region of interest" description="Disordered" evidence="1">
    <location>
        <begin position="18"/>
        <end position="39"/>
    </location>
</feature>
<dbReference type="AlphaFoldDB" id="A0A250XFB3"/>
<gene>
    <name evidence="2" type="ORF">CEUSTIGMA_g9195.t1</name>
</gene>
<feature type="compositionally biased region" description="Polar residues" evidence="1">
    <location>
        <begin position="287"/>
        <end position="308"/>
    </location>
</feature>
<protein>
    <submittedName>
        <fullName evidence="2">Uncharacterized protein</fullName>
    </submittedName>
</protein>
<feature type="compositionally biased region" description="Pro residues" evidence="1">
    <location>
        <begin position="333"/>
        <end position="347"/>
    </location>
</feature>
<dbReference type="EMBL" id="BEGY01000070">
    <property type="protein sequence ID" value="GAX81767.1"/>
    <property type="molecule type" value="Genomic_DNA"/>
</dbReference>
<evidence type="ECO:0000313" key="3">
    <source>
        <dbReference type="Proteomes" id="UP000232323"/>
    </source>
</evidence>